<evidence type="ECO:0000313" key="3">
    <source>
        <dbReference type="Proteomes" id="UP000799770"/>
    </source>
</evidence>
<organism evidence="2 3">
    <name type="scientific">Lophiotrema nucula</name>
    <dbReference type="NCBI Taxonomy" id="690887"/>
    <lineage>
        <taxon>Eukaryota</taxon>
        <taxon>Fungi</taxon>
        <taxon>Dikarya</taxon>
        <taxon>Ascomycota</taxon>
        <taxon>Pezizomycotina</taxon>
        <taxon>Dothideomycetes</taxon>
        <taxon>Pleosporomycetidae</taxon>
        <taxon>Pleosporales</taxon>
        <taxon>Lophiotremataceae</taxon>
        <taxon>Lophiotrema</taxon>
    </lineage>
</organism>
<gene>
    <name evidence="2" type="ORF">BDV96DRAFT_141554</name>
</gene>
<evidence type="ECO:0000313" key="2">
    <source>
        <dbReference type="EMBL" id="KAF2122295.1"/>
    </source>
</evidence>
<dbReference type="EMBL" id="ML977311">
    <property type="protein sequence ID" value="KAF2122295.1"/>
    <property type="molecule type" value="Genomic_DNA"/>
</dbReference>
<protein>
    <submittedName>
        <fullName evidence="2">Uncharacterized protein</fullName>
    </submittedName>
</protein>
<reference evidence="2" key="1">
    <citation type="journal article" date="2020" name="Stud. Mycol.">
        <title>101 Dothideomycetes genomes: a test case for predicting lifestyles and emergence of pathogens.</title>
        <authorList>
            <person name="Haridas S."/>
            <person name="Albert R."/>
            <person name="Binder M."/>
            <person name="Bloem J."/>
            <person name="Labutti K."/>
            <person name="Salamov A."/>
            <person name="Andreopoulos B."/>
            <person name="Baker S."/>
            <person name="Barry K."/>
            <person name="Bills G."/>
            <person name="Bluhm B."/>
            <person name="Cannon C."/>
            <person name="Castanera R."/>
            <person name="Culley D."/>
            <person name="Daum C."/>
            <person name="Ezra D."/>
            <person name="Gonzalez J."/>
            <person name="Henrissat B."/>
            <person name="Kuo A."/>
            <person name="Liang C."/>
            <person name="Lipzen A."/>
            <person name="Lutzoni F."/>
            <person name="Magnuson J."/>
            <person name="Mondo S."/>
            <person name="Nolan M."/>
            <person name="Ohm R."/>
            <person name="Pangilinan J."/>
            <person name="Park H.-J."/>
            <person name="Ramirez L."/>
            <person name="Alfaro M."/>
            <person name="Sun H."/>
            <person name="Tritt A."/>
            <person name="Yoshinaga Y."/>
            <person name="Zwiers L.-H."/>
            <person name="Turgeon B."/>
            <person name="Goodwin S."/>
            <person name="Spatafora J."/>
            <person name="Crous P."/>
            <person name="Grigoriev I."/>
        </authorList>
    </citation>
    <scope>NUCLEOTIDE SEQUENCE</scope>
    <source>
        <strain evidence="2">CBS 627.86</strain>
    </source>
</reference>
<keyword evidence="3" id="KW-1185">Reference proteome</keyword>
<feature type="region of interest" description="Disordered" evidence="1">
    <location>
        <begin position="121"/>
        <end position="147"/>
    </location>
</feature>
<accession>A0A6A5ZT96</accession>
<evidence type="ECO:0000256" key="1">
    <source>
        <dbReference type="SAM" id="MobiDB-lite"/>
    </source>
</evidence>
<dbReference type="AlphaFoldDB" id="A0A6A5ZT96"/>
<name>A0A6A5ZT96_9PLEO</name>
<dbReference type="Proteomes" id="UP000799770">
    <property type="component" value="Unassembled WGS sequence"/>
</dbReference>
<proteinExistence type="predicted"/>
<sequence>MLVGEGARGDDDVLTSLNDWRLLPLFVGIRFCNDARACFAQAEAARCPEQHRNGMCITLPRPQALECRSSGRGKVRALSFVLAPLVHGRRSSKSDRPDATPRLCRTRRAFFRPEIEPSVRLAPLSPPQTFPSRSPAYDARRCSCPSS</sequence>